<gene>
    <name evidence="3" type="ORF">jaqu_32220</name>
</gene>
<protein>
    <recommendedName>
        <fullName evidence="2">DUF4347 domain-containing protein</fullName>
    </recommendedName>
</protein>
<organism evidence="3 4">
    <name type="scientific">Jannaschia aquimarina</name>
    <dbReference type="NCBI Taxonomy" id="935700"/>
    <lineage>
        <taxon>Bacteria</taxon>
        <taxon>Pseudomonadati</taxon>
        <taxon>Pseudomonadota</taxon>
        <taxon>Alphaproteobacteria</taxon>
        <taxon>Rhodobacterales</taxon>
        <taxon>Roseobacteraceae</taxon>
        <taxon>Jannaschia</taxon>
    </lineage>
</organism>
<dbReference type="Pfam" id="PF14252">
    <property type="entry name" value="DUF4347"/>
    <property type="match status" value="1"/>
</dbReference>
<evidence type="ECO:0000259" key="2">
    <source>
        <dbReference type="Pfam" id="PF14252"/>
    </source>
</evidence>
<dbReference type="InterPro" id="IPR025592">
    <property type="entry name" value="DUF4347"/>
</dbReference>
<dbReference type="PROSITE" id="PS00758">
    <property type="entry name" value="ARGE_DAPE_CPG2_1"/>
    <property type="match status" value="1"/>
</dbReference>
<dbReference type="Proteomes" id="UP000032232">
    <property type="component" value="Unassembled WGS sequence"/>
</dbReference>
<evidence type="ECO:0000256" key="1">
    <source>
        <dbReference type="ARBA" id="ARBA00022801"/>
    </source>
</evidence>
<name>A0A0D1CJL7_9RHOB</name>
<dbReference type="PATRIC" id="fig|935700.4.peg.3328"/>
<dbReference type="EMBL" id="JYFE01000060">
    <property type="protein sequence ID" value="KIT14897.1"/>
    <property type="molecule type" value="Genomic_DNA"/>
</dbReference>
<accession>A0A0D1CJL7</accession>
<feature type="domain" description="DUF4347" evidence="2">
    <location>
        <begin position="39"/>
        <end position="135"/>
    </location>
</feature>
<proteinExistence type="predicted"/>
<evidence type="ECO:0000313" key="3">
    <source>
        <dbReference type="EMBL" id="KIT14897.1"/>
    </source>
</evidence>
<dbReference type="AlphaFoldDB" id="A0A0D1CJL7"/>
<dbReference type="RefSeq" id="WP_043919994.1">
    <property type="nucleotide sequence ID" value="NZ_FZPF01000001.1"/>
</dbReference>
<evidence type="ECO:0000313" key="4">
    <source>
        <dbReference type="Proteomes" id="UP000032232"/>
    </source>
</evidence>
<reference evidence="3 4" key="1">
    <citation type="submission" date="2015-02" db="EMBL/GenBank/DDBJ databases">
        <title>Genome Sequence of Jannaschia aquimarina DSM28248, a member of the Roseobacter clade.</title>
        <authorList>
            <person name="Voget S."/>
            <person name="Daniel R."/>
        </authorList>
    </citation>
    <scope>NUCLEOTIDE SEQUENCE [LARGE SCALE GENOMIC DNA]</scope>
    <source>
        <strain evidence="3 4">GSW-M26</strain>
    </source>
</reference>
<keyword evidence="1" id="KW-0378">Hydrolase</keyword>
<sequence>MATVWAPYHADGIGTYHDRAYASGWSHTIHHHGFYNLTRQMAERNLERSVTRLGIVAHGDTSGVIQLGRVSPDRPERDPQEQRRNLTVLTLDSFAKEIGDLQDFLTARAELIFYSCAAGAQAAGDRLLEGISRLLPGRTVVGFTVYAAGASSNDLSGLSPMTPGALFPSMGLRGMRIEGHGTVDPHDVFAKWARDGRIVRRPPVERDAQGRCANPRCPGHADLTHHCLGWP</sequence>
<dbReference type="InterPro" id="IPR001261">
    <property type="entry name" value="ArgE/DapE_CS"/>
</dbReference>
<comment type="caution">
    <text evidence="3">The sequence shown here is derived from an EMBL/GenBank/DDBJ whole genome shotgun (WGS) entry which is preliminary data.</text>
</comment>
<keyword evidence="4" id="KW-1185">Reference proteome</keyword>